<dbReference type="GeneID" id="108559656"/>
<protein>
    <submittedName>
        <fullName evidence="4">Uncharacterized protein LOC108559656</fullName>
    </submittedName>
</protein>
<proteinExistence type="predicted"/>
<accession>A0ABM1MD44</accession>
<evidence type="ECO:0000313" key="3">
    <source>
        <dbReference type="Proteomes" id="UP000695000"/>
    </source>
</evidence>
<dbReference type="InterPro" id="IPR031986">
    <property type="entry name" value="GD_N"/>
</dbReference>
<dbReference type="Proteomes" id="UP000695000">
    <property type="component" value="Unplaced"/>
</dbReference>
<reference evidence="4" key="1">
    <citation type="submission" date="2025-08" db="UniProtKB">
        <authorList>
            <consortium name="RefSeq"/>
        </authorList>
    </citation>
    <scope>IDENTIFICATION</scope>
    <source>
        <tissue evidence="4">Whole Larva</tissue>
    </source>
</reference>
<organism evidence="3 4">
    <name type="scientific">Nicrophorus vespilloides</name>
    <name type="common">Boreal carrion beetle</name>
    <dbReference type="NCBI Taxonomy" id="110193"/>
    <lineage>
        <taxon>Eukaryota</taxon>
        <taxon>Metazoa</taxon>
        <taxon>Ecdysozoa</taxon>
        <taxon>Arthropoda</taxon>
        <taxon>Hexapoda</taxon>
        <taxon>Insecta</taxon>
        <taxon>Pterygota</taxon>
        <taxon>Neoptera</taxon>
        <taxon>Endopterygota</taxon>
        <taxon>Coleoptera</taxon>
        <taxon>Polyphaga</taxon>
        <taxon>Staphyliniformia</taxon>
        <taxon>Silphidae</taxon>
        <taxon>Nicrophorinae</taxon>
        <taxon>Nicrophorus</taxon>
    </lineage>
</organism>
<evidence type="ECO:0000313" key="4">
    <source>
        <dbReference type="RefSeq" id="XP_017772494.1"/>
    </source>
</evidence>
<evidence type="ECO:0000256" key="1">
    <source>
        <dbReference type="SAM" id="SignalP"/>
    </source>
</evidence>
<sequence>MLKYLLLVALCAVVANCELKTPCAGLFEYTKQDETGRWEGVLNIKSEYTLHGVWIRIFLDGAVSDVKLLETQGEVKKTDGDSKVKDFLIKNRDLLLKKDEPATIKFSVAYEGKNPPAFAGFRLNARTLCPVGEE</sequence>
<gene>
    <name evidence="4" type="primary">LOC108559656</name>
</gene>
<keyword evidence="1" id="KW-0732">Signal</keyword>
<dbReference type="Pfam" id="PF16030">
    <property type="entry name" value="GD_N"/>
    <property type="match status" value="1"/>
</dbReference>
<feature type="chain" id="PRO_5047079587" evidence="1">
    <location>
        <begin position="18"/>
        <end position="134"/>
    </location>
</feature>
<evidence type="ECO:0000259" key="2">
    <source>
        <dbReference type="Pfam" id="PF16030"/>
    </source>
</evidence>
<feature type="signal peptide" evidence="1">
    <location>
        <begin position="1"/>
        <end position="17"/>
    </location>
</feature>
<name>A0ABM1MD44_NICVS</name>
<feature type="domain" description="Serine protease gd N-terminal" evidence="2">
    <location>
        <begin position="22"/>
        <end position="130"/>
    </location>
</feature>
<keyword evidence="3" id="KW-1185">Reference proteome</keyword>
<dbReference type="RefSeq" id="XP_017772494.1">
    <property type="nucleotide sequence ID" value="XM_017917005.1"/>
</dbReference>